<protein>
    <submittedName>
        <fullName evidence="1">Uncharacterized protein</fullName>
    </submittedName>
</protein>
<dbReference type="EMBL" id="JH712197">
    <property type="protein sequence ID" value="EJD74950.1"/>
    <property type="molecule type" value="Genomic_DNA"/>
</dbReference>
<dbReference type="KEGG" id="loa:LOAG_17813"/>
<accession>A0A1S0UGW8</accession>
<dbReference type="InParanoid" id="A0A1S0UGW8"/>
<name>A0A1S0UGW8_LOALO</name>
<dbReference type="CTD" id="31251757"/>
<gene>
    <name evidence="1" type="ORF">LOAG_17813</name>
</gene>
<reference evidence="1" key="1">
    <citation type="submission" date="2012-04" db="EMBL/GenBank/DDBJ databases">
        <title>The Genome Sequence of Loa loa.</title>
        <authorList>
            <consortium name="The Broad Institute Genome Sequencing Platform"/>
            <consortium name="Broad Institute Genome Sequencing Center for Infectious Disease"/>
            <person name="Nutman T.B."/>
            <person name="Fink D.L."/>
            <person name="Russ C."/>
            <person name="Young S."/>
            <person name="Zeng Q."/>
            <person name="Gargeya S."/>
            <person name="Alvarado L."/>
            <person name="Berlin A."/>
            <person name="Chapman S.B."/>
            <person name="Chen Z."/>
            <person name="Freedman E."/>
            <person name="Gellesch M."/>
            <person name="Goldberg J."/>
            <person name="Griggs A."/>
            <person name="Gujja S."/>
            <person name="Heilman E.R."/>
            <person name="Heiman D."/>
            <person name="Howarth C."/>
            <person name="Mehta T."/>
            <person name="Neiman D."/>
            <person name="Pearson M."/>
            <person name="Roberts A."/>
            <person name="Saif S."/>
            <person name="Shea T."/>
            <person name="Shenoy N."/>
            <person name="Sisk P."/>
            <person name="Stolte C."/>
            <person name="Sykes S."/>
            <person name="White J."/>
            <person name="Yandava C."/>
            <person name="Haas B."/>
            <person name="Henn M.R."/>
            <person name="Nusbaum C."/>
            <person name="Birren B."/>
        </authorList>
    </citation>
    <scope>NUCLEOTIDE SEQUENCE [LARGE SCALE GENOMIC DNA]</scope>
</reference>
<dbReference type="RefSeq" id="XP_020305841.1">
    <property type="nucleotide sequence ID" value="XM_020450477.1"/>
</dbReference>
<dbReference type="GeneID" id="31251757"/>
<evidence type="ECO:0000313" key="1">
    <source>
        <dbReference type="EMBL" id="EJD74950.1"/>
    </source>
</evidence>
<proteinExistence type="predicted"/>
<organism evidence="1">
    <name type="scientific">Loa loa</name>
    <name type="common">Eye worm</name>
    <name type="synonym">Filaria loa</name>
    <dbReference type="NCBI Taxonomy" id="7209"/>
    <lineage>
        <taxon>Eukaryota</taxon>
        <taxon>Metazoa</taxon>
        <taxon>Ecdysozoa</taxon>
        <taxon>Nematoda</taxon>
        <taxon>Chromadorea</taxon>
        <taxon>Rhabditida</taxon>
        <taxon>Spirurina</taxon>
        <taxon>Spiruromorpha</taxon>
        <taxon>Filarioidea</taxon>
        <taxon>Onchocercidae</taxon>
        <taxon>Loa</taxon>
    </lineage>
</organism>
<dbReference type="AlphaFoldDB" id="A0A1S0UGW8"/>
<sequence>MTRIRLPVTANRLHSKMDPMIYVTWKHVVPLRTRKHEESRIISAIPFLISFYFHANPKF</sequence>